<dbReference type="InterPro" id="IPR005822">
    <property type="entry name" value="Ribosomal_uL13"/>
</dbReference>
<reference evidence="3" key="2">
    <citation type="submission" date="2021-03" db="EMBL/GenBank/DDBJ databases">
        <title>Alternative transmission patterns in independently acquired nutritional co-symbionts of Dictyopharidae planthoppers.</title>
        <authorList>
            <person name="Michalik A."/>
            <person name="Lukasik P."/>
        </authorList>
    </citation>
    <scope>NUCLEOTIDE SEQUENCE</scope>
    <source>
        <strain evidence="3">RANSCY</strain>
    </source>
</reference>
<protein>
    <submittedName>
        <fullName evidence="3">UL13 family ribosomal protein</fullName>
    </submittedName>
</protein>
<sequence>MKIDLKNKTLGRYISMVIPNISKKLGKVVIVNASKIDIKKIETKKNIIKHNGRPGGLSVKLFREEFKKNPNNIVLRCIKGMLRANSKRKIILKNIKFK</sequence>
<keyword evidence="1 3" id="KW-0689">Ribosomal protein</keyword>
<proteinExistence type="predicted"/>
<evidence type="ECO:0000256" key="1">
    <source>
        <dbReference type="ARBA" id="ARBA00022980"/>
    </source>
</evidence>
<gene>
    <name evidence="3" type="ORF">JSR06_00090</name>
</gene>
<keyword evidence="2" id="KW-0687">Ribonucleoprotein</keyword>
<name>A0A974X9C2_9PROT</name>
<dbReference type="EMBL" id="CP071412">
    <property type="protein sequence ID" value="QSW37993.1"/>
    <property type="molecule type" value="Genomic_DNA"/>
</dbReference>
<reference evidence="3" key="1">
    <citation type="submission" date="2021-02" db="EMBL/GenBank/DDBJ databases">
        <authorList>
            <person name="Franco D."/>
        </authorList>
    </citation>
    <scope>NUCLEOTIDE SEQUENCE</scope>
    <source>
        <strain evidence="3">RANSCY</strain>
    </source>
</reference>
<dbReference type="AlphaFoldDB" id="A0A974X9C2"/>
<dbReference type="Pfam" id="PF00572">
    <property type="entry name" value="Ribosomal_L13"/>
    <property type="match status" value="1"/>
</dbReference>
<evidence type="ECO:0000313" key="3">
    <source>
        <dbReference type="EMBL" id="QSW37993.1"/>
    </source>
</evidence>
<dbReference type="GO" id="GO:0005840">
    <property type="term" value="C:ribosome"/>
    <property type="evidence" value="ECO:0007669"/>
    <property type="project" value="UniProtKB-KW"/>
</dbReference>
<organism evidence="3 4">
    <name type="scientific">Candidatus Vidania fulgoroideorum</name>
    <dbReference type="NCBI Taxonomy" id="881286"/>
    <lineage>
        <taxon>Bacteria</taxon>
        <taxon>Pseudomonadati</taxon>
        <taxon>Pseudomonadota</taxon>
        <taxon>Betaproteobacteria</taxon>
        <taxon>Candidatus Vidania</taxon>
    </lineage>
</organism>
<evidence type="ECO:0000256" key="2">
    <source>
        <dbReference type="ARBA" id="ARBA00023274"/>
    </source>
</evidence>
<dbReference type="SUPFAM" id="SSF52161">
    <property type="entry name" value="Ribosomal protein L13"/>
    <property type="match status" value="1"/>
</dbReference>
<dbReference type="GO" id="GO:1990904">
    <property type="term" value="C:ribonucleoprotein complex"/>
    <property type="evidence" value="ECO:0007669"/>
    <property type="project" value="UniProtKB-KW"/>
</dbReference>
<dbReference type="InterPro" id="IPR036899">
    <property type="entry name" value="Ribosomal_uL13_sf"/>
</dbReference>
<evidence type="ECO:0000313" key="4">
    <source>
        <dbReference type="Proteomes" id="UP000663347"/>
    </source>
</evidence>
<dbReference type="Gene3D" id="3.90.1180.10">
    <property type="entry name" value="Ribosomal protein L13"/>
    <property type="match status" value="1"/>
</dbReference>
<dbReference type="GO" id="GO:0006412">
    <property type="term" value="P:translation"/>
    <property type="evidence" value="ECO:0007669"/>
    <property type="project" value="InterPro"/>
</dbReference>
<dbReference type="Proteomes" id="UP000663347">
    <property type="component" value="Chromosome"/>
</dbReference>
<dbReference type="GO" id="GO:0003735">
    <property type="term" value="F:structural constituent of ribosome"/>
    <property type="evidence" value="ECO:0007669"/>
    <property type="project" value="InterPro"/>
</dbReference>
<accession>A0A974X9C2</accession>